<accession>A0A5P2G5W5</accession>
<feature type="region of interest" description="Disordered" evidence="1">
    <location>
        <begin position="81"/>
        <end position="101"/>
    </location>
</feature>
<dbReference type="RefSeq" id="WP_131330198.1">
    <property type="nucleotide sequence ID" value="NZ_CP044016.1"/>
</dbReference>
<dbReference type="KEGG" id="arac:E0W69_011460"/>
<organism evidence="2 3">
    <name type="scientific">Rhizosphaericola mali</name>
    <dbReference type="NCBI Taxonomy" id="2545455"/>
    <lineage>
        <taxon>Bacteria</taxon>
        <taxon>Pseudomonadati</taxon>
        <taxon>Bacteroidota</taxon>
        <taxon>Chitinophagia</taxon>
        <taxon>Chitinophagales</taxon>
        <taxon>Chitinophagaceae</taxon>
        <taxon>Rhizosphaericola</taxon>
    </lineage>
</organism>
<dbReference type="AlphaFoldDB" id="A0A5P2G5W5"/>
<name>A0A5P2G5W5_9BACT</name>
<evidence type="ECO:0000313" key="3">
    <source>
        <dbReference type="Proteomes" id="UP000292424"/>
    </source>
</evidence>
<evidence type="ECO:0000313" key="2">
    <source>
        <dbReference type="EMBL" id="QES89252.1"/>
    </source>
</evidence>
<keyword evidence="3" id="KW-1185">Reference proteome</keyword>
<dbReference type="Proteomes" id="UP000292424">
    <property type="component" value="Chromosome"/>
</dbReference>
<evidence type="ECO:0000256" key="1">
    <source>
        <dbReference type="SAM" id="MobiDB-lite"/>
    </source>
</evidence>
<dbReference type="EMBL" id="CP044016">
    <property type="protein sequence ID" value="QES89252.1"/>
    <property type="molecule type" value="Genomic_DNA"/>
</dbReference>
<protein>
    <submittedName>
        <fullName evidence="2">Histone</fullName>
    </submittedName>
</protein>
<proteinExistence type="predicted"/>
<feature type="compositionally biased region" description="Basic and acidic residues" evidence="1">
    <location>
        <begin position="83"/>
        <end position="95"/>
    </location>
</feature>
<sequence>MPKTTNQTKDTSKRVSFSPEVQEEIKKAIIAGGSAKELSDKFGITTPNYYYYKAQIKKAGTKVETKEKVASPKVATAPKKAAAKKEVAPKKEKAAPAKKAKVTPVVVATPKKAAAKKEVVAKKATPVKKEVKTKAVAAPKAAVAPKNFVIGDTKVTIGKNVKSVDINKGTIKITF</sequence>
<gene>
    <name evidence="2" type="ORF">E0W69_011460</name>
</gene>
<reference evidence="2 3" key="1">
    <citation type="submission" date="2019-09" db="EMBL/GenBank/DDBJ databases">
        <title>Complete genome sequence of Arachidicoccus sp. B3-10 isolated from apple orchard soil.</title>
        <authorList>
            <person name="Kim H.S."/>
            <person name="Han K.-I."/>
            <person name="Suh M.K."/>
            <person name="Lee K.C."/>
            <person name="Eom M.K."/>
            <person name="Kim J.-S."/>
            <person name="Kang S.W."/>
            <person name="Sin Y."/>
            <person name="Lee J.-S."/>
        </authorList>
    </citation>
    <scope>NUCLEOTIDE SEQUENCE [LARGE SCALE GENOMIC DNA]</scope>
    <source>
        <strain evidence="2 3">B3-10</strain>
    </source>
</reference>